<evidence type="ECO:0000256" key="1">
    <source>
        <dbReference type="ARBA" id="ARBA00004571"/>
    </source>
</evidence>
<reference evidence="13 14" key="1">
    <citation type="submission" date="2018-07" db="EMBL/GenBank/DDBJ databases">
        <title>Genomic Encyclopedia of Type Strains, Phase IV (KMG-IV): sequencing the most valuable type-strain genomes for metagenomic binning, comparative biology and taxonomic classification.</title>
        <authorList>
            <person name="Goeker M."/>
        </authorList>
    </citation>
    <scope>NUCLEOTIDE SEQUENCE [LARGE SCALE GENOMIC DNA]</scope>
    <source>
        <strain evidence="13 14">DSM 103736</strain>
    </source>
</reference>
<evidence type="ECO:0000256" key="4">
    <source>
        <dbReference type="ARBA" id="ARBA00022452"/>
    </source>
</evidence>
<feature type="compositionally biased region" description="Acidic residues" evidence="10">
    <location>
        <begin position="719"/>
        <end position="732"/>
    </location>
</feature>
<organism evidence="13 14">
    <name type="scientific">Enterobacillus tribolii</name>
    <dbReference type="NCBI Taxonomy" id="1487935"/>
    <lineage>
        <taxon>Bacteria</taxon>
        <taxon>Pseudomonadati</taxon>
        <taxon>Pseudomonadota</taxon>
        <taxon>Gammaproteobacteria</taxon>
        <taxon>Enterobacterales</taxon>
        <taxon>Hafniaceae</taxon>
        <taxon>Enterobacillus</taxon>
    </lineage>
</organism>
<dbReference type="Proteomes" id="UP000254848">
    <property type="component" value="Unassembled WGS sequence"/>
</dbReference>
<dbReference type="PANTHER" id="PTHR30451">
    <property type="entry name" value="OUTER MEMBRANE USHER PROTEIN"/>
    <property type="match status" value="1"/>
</dbReference>
<keyword evidence="14" id="KW-1185">Reference proteome</keyword>
<feature type="signal peptide" evidence="11">
    <location>
        <begin position="1"/>
        <end position="22"/>
    </location>
</feature>
<evidence type="ECO:0000256" key="11">
    <source>
        <dbReference type="SAM" id="SignalP"/>
    </source>
</evidence>
<keyword evidence="6" id="KW-0812">Transmembrane</keyword>
<evidence type="ECO:0000256" key="9">
    <source>
        <dbReference type="ARBA" id="ARBA00023237"/>
    </source>
</evidence>
<name>A0A370QQH5_9GAMM</name>
<proteinExistence type="inferred from homology"/>
<keyword evidence="4" id="KW-1134">Transmembrane beta strand</keyword>
<evidence type="ECO:0000313" key="13">
    <source>
        <dbReference type="EMBL" id="RDK91038.1"/>
    </source>
</evidence>
<evidence type="ECO:0000256" key="6">
    <source>
        <dbReference type="ARBA" id="ARBA00022692"/>
    </source>
</evidence>
<keyword evidence="7 11" id="KW-0732">Signal</keyword>
<protein>
    <submittedName>
        <fullName evidence="13">Outer membrane usher protein</fullName>
    </submittedName>
</protein>
<dbReference type="OrthoDB" id="6493586at2"/>
<dbReference type="Gene3D" id="2.60.40.3110">
    <property type="match status" value="1"/>
</dbReference>
<evidence type="ECO:0000259" key="12">
    <source>
        <dbReference type="Pfam" id="PF13954"/>
    </source>
</evidence>
<feature type="region of interest" description="Disordered" evidence="10">
    <location>
        <begin position="719"/>
        <end position="742"/>
    </location>
</feature>
<evidence type="ECO:0000256" key="2">
    <source>
        <dbReference type="ARBA" id="ARBA00008064"/>
    </source>
</evidence>
<keyword evidence="8" id="KW-0472">Membrane</keyword>
<comment type="subcellular location">
    <subcellularLocation>
        <location evidence="1">Cell outer membrane</location>
        <topology evidence="1">Multi-pass membrane protein</topology>
    </subcellularLocation>
</comment>
<accession>A0A370QQH5</accession>
<feature type="domain" description="PapC N-terminal" evidence="12">
    <location>
        <begin position="27"/>
        <end position="131"/>
    </location>
</feature>
<dbReference type="InterPro" id="IPR042186">
    <property type="entry name" value="FimD_plug_dom"/>
</dbReference>
<dbReference type="Pfam" id="PF13954">
    <property type="entry name" value="PapC_N"/>
    <property type="match status" value="1"/>
</dbReference>
<evidence type="ECO:0000256" key="8">
    <source>
        <dbReference type="ARBA" id="ARBA00023136"/>
    </source>
</evidence>
<dbReference type="GO" id="GO:0015473">
    <property type="term" value="F:fimbrial usher porin activity"/>
    <property type="evidence" value="ECO:0007669"/>
    <property type="project" value="InterPro"/>
</dbReference>
<dbReference type="GO" id="GO:0009297">
    <property type="term" value="P:pilus assembly"/>
    <property type="evidence" value="ECO:0007669"/>
    <property type="project" value="InterPro"/>
</dbReference>
<evidence type="ECO:0000256" key="5">
    <source>
        <dbReference type="ARBA" id="ARBA00022558"/>
    </source>
</evidence>
<keyword evidence="5" id="KW-1029">Fimbrium biogenesis</keyword>
<sequence length="742" mass="84045">MRRLTSCLILHALLAAPAPVLAEAQRVWVLVNDEYKGELLLDFNEDFPCLRRPLLEEWGLREQLLAQVVPTPDTCLSRAALPPETHYYYDRIAQLITFTFPEKDVEIRPNGVSTSRWDEGITALFVNYHLNYTWDNATRSEYEPKNSNAWLELDSGLNVGPWRLRYQNSMLREKTGERTSYTRRFSLGRNIQSWRSRFLAGEGDTPSDLFDSVSFRGVMLNSDESMLPDRWRAFSPRIKGFAKSNAEVTLRQRGEVVYRTFVFPGVFTLDNIYPPEANGDLEITVKESDGTESVRIVPYASMPNLVHEGNVNYQLVYGHYKPWRGSELPRPAFVQGALFAGLPGNFSLFGGVIHTSLYDSQALGIGKNLGTWGALSLDVTHSRATQPRRKSDDRGESYRLRYAKAFFDTGTSISMQLRYYPAGRRYRSFQQAVNQQKTWWWDWDDNGNWDGDEDPEKRWRAELNLNQNLWQDGNLYLTYWQEAFRRGGKEHSMMLGYSDTFRDVDYSIYASYDKAPGLRGNKEVNFTVSIPFSVFLGEDRGRGMRLNTEYTAANRKSAREALTTINGSALDDYSLRYQLGTAYNAEKHGSLLANLDYQHNAGEIRLGTTQRPHSRQYDADVTGSVMVHPGGVTLGQTLGDTMALVEIPGTAGIGIDNQFGVTTDKNGYALVSYMTPYRVNRITPDTLNLPENMTLPLEEVDVVPTAGAVAFARFLSVEWSEDEEGEDEDGNAEGEAPVPPPR</sequence>
<comment type="similarity">
    <text evidence="2">Belongs to the fimbrial export usher family.</text>
</comment>
<keyword evidence="9" id="KW-0998">Cell outer membrane</keyword>
<dbReference type="PANTHER" id="PTHR30451:SF21">
    <property type="entry name" value="FIMBRIAL USHER DOMAIN-CONTAINING PROTEIN YDET-RELATED"/>
    <property type="match status" value="1"/>
</dbReference>
<dbReference type="Gene3D" id="2.60.40.2610">
    <property type="entry name" value="Outer membrane usher protein FimD, plug domain"/>
    <property type="match status" value="1"/>
</dbReference>
<dbReference type="InterPro" id="IPR037224">
    <property type="entry name" value="PapC_N_sf"/>
</dbReference>
<dbReference type="Pfam" id="PF00577">
    <property type="entry name" value="Usher"/>
    <property type="match status" value="1"/>
</dbReference>
<dbReference type="EMBL" id="QRAP01000005">
    <property type="protein sequence ID" value="RDK91038.1"/>
    <property type="molecule type" value="Genomic_DNA"/>
</dbReference>
<dbReference type="Gene3D" id="3.10.20.410">
    <property type="match status" value="1"/>
</dbReference>
<evidence type="ECO:0000256" key="3">
    <source>
        <dbReference type="ARBA" id="ARBA00022448"/>
    </source>
</evidence>
<evidence type="ECO:0000256" key="10">
    <source>
        <dbReference type="SAM" id="MobiDB-lite"/>
    </source>
</evidence>
<feature type="chain" id="PRO_5016752787" evidence="11">
    <location>
        <begin position="23"/>
        <end position="742"/>
    </location>
</feature>
<gene>
    <name evidence="13" type="ORF">C8D90_105326</name>
</gene>
<dbReference type="RefSeq" id="WP_115458849.1">
    <property type="nucleotide sequence ID" value="NZ_QRAP01000005.1"/>
</dbReference>
<dbReference type="InterPro" id="IPR025885">
    <property type="entry name" value="PapC_N"/>
</dbReference>
<evidence type="ECO:0000256" key="7">
    <source>
        <dbReference type="ARBA" id="ARBA00022729"/>
    </source>
</evidence>
<comment type="caution">
    <text evidence="13">The sequence shown here is derived from an EMBL/GenBank/DDBJ whole genome shotgun (WGS) entry which is preliminary data.</text>
</comment>
<dbReference type="InterPro" id="IPR000015">
    <property type="entry name" value="Fimb_usher"/>
</dbReference>
<evidence type="ECO:0000313" key="14">
    <source>
        <dbReference type="Proteomes" id="UP000254848"/>
    </source>
</evidence>
<keyword evidence="3" id="KW-0813">Transport</keyword>
<dbReference type="SUPFAM" id="SSF141729">
    <property type="entry name" value="FimD N-terminal domain-like"/>
    <property type="match status" value="1"/>
</dbReference>
<dbReference type="AlphaFoldDB" id="A0A370QQH5"/>
<dbReference type="GO" id="GO:0009279">
    <property type="term" value="C:cell outer membrane"/>
    <property type="evidence" value="ECO:0007669"/>
    <property type="project" value="UniProtKB-SubCell"/>
</dbReference>